<evidence type="ECO:0000256" key="1">
    <source>
        <dbReference type="SAM" id="MobiDB-lite"/>
    </source>
</evidence>
<protein>
    <submittedName>
        <fullName evidence="3">Uncharacterized protein</fullName>
    </submittedName>
</protein>
<evidence type="ECO:0000313" key="4">
    <source>
        <dbReference type="Proteomes" id="UP001177023"/>
    </source>
</evidence>
<accession>A0AA36CKA2</accession>
<reference evidence="3" key="1">
    <citation type="submission" date="2023-06" db="EMBL/GenBank/DDBJ databases">
        <authorList>
            <person name="Delattre M."/>
        </authorList>
    </citation>
    <scope>NUCLEOTIDE SEQUENCE</scope>
    <source>
        <strain evidence="3">AF72</strain>
    </source>
</reference>
<feature type="chain" id="PRO_5041380611" evidence="2">
    <location>
        <begin position="20"/>
        <end position="190"/>
    </location>
</feature>
<feature type="signal peptide" evidence="2">
    <location>
        <begin position="1"/>
        <end position="19"/>
    </location>
</feature>
<evidence type="ECO:0000313" key="3">
    <source>
        <dbReference type="EMBL" id="CAJ0570108.1"/>
    </source>
</evidence>
<dbReference type="SUPFAM" id="SSF55486">
    <property type="entry name" value="Metalloproteases ('zincins'), catalytic domain"/>
    <property type="match status" value="1"/>
</dbReference>
<feature type="compositionally biased region" description="Polar residues" evidence="1">
    <location>
        <begin position="173"/>
        <end position="190"/>
    </location>
</feature>
<feature type="non-terminal residue" evidence="3">
    <location>
        <position position="190"/>
    </location>
</feature>
<dbReference type="EMBL" id="CATQJA010002250">
    <property type="protein sequence ID" value="CAJ0570108.1"/>
    <property type="molecule type" value="Genomic_DNA"/>
</dbReference>
<keyword evidence="4" id="KW-1185">Reference proteome</keyword>
<comment type="caution">
    <text evidence="3">The sequence shown here is derived from an EMBL/GenBank/DDBJ whole genome shotgun (WGS) entry which is preliminary data.</text>
</comment>
<organism evidence="3 4">
    <name type="scientific">Mesorhabditis spiculigera</name>
    <dbReference type="NCBI Taxonomy" id="96644"/>
    <lineage>
        <taxon>Eukaryota</taxon>
        <taxon>Metazoa</taxon>
        <taxon>Ecdysozoa</taxon>
        <taxon>Nematoda</taxon>
        <taxon>Chromadorea</taxon>
        <taxon>Rhabditida</taxon>
        <taxon>Rhabditina</taxon>
        <taxon>Rhabditomorpha</taxon>
        <taxon>Rhabditoidea</taxon>
        <taxon>Rhabditidae</taxon>
        <taxon>Mesorhabditinae</taxon>
        <taxon>Mesorhabditis</taxon>
    </lineage>
</organism>
<feature type="region of interest" description="Disordered" evidence="1">
    <location>
        <begin position="166"/>
        <end position="190"/>
    </location>
</feature>
<dbReference type="AlphaFoldDB" id="A0AA36CKA2"/>
<proteinExistence type="predicted"/>
<name>A0AA36CKA2_9BILA</name>
<sequence length="190" mass="21433">MRFCSGAWIVAFLLQLASGQNRTRPPLTNLILGVLKRNIDWDKNPCDNFFQHVCPLTATGPFAYSYSLSPAIRDYIEGAQKPSSAEIALKRMVREMEGQPSTDMIEDRELERVSGFVAGLRIHTGIMDYLTNELTPEELHDFSNYAPTVDDLIRIIVRQVEVEIGPSDERNKPANNARHSSHYPNSNLEA</sequence>
<dbReference type="Proteomes" id="UP001177023">
    <property type="component" value="Unassembled WGS sequence"/>
</dbReference>
<keyword evidence="2" id="KW-0732">Signal</keyword>
<gene>
    <name evidence="3" type="ORF">MSPICULIGERA_LOCUS8556</name>
</gene>
<evidence type="ECO:0000256" key="2">
    <source>
        <dbReference type="SAM" id="SignalP"/>
    </source>
</evidence>